<comment type="caution">
    <text evidence="4">The sequence shown here is derived from an EMBL/GenBank/DDBJ whole genome shotgun (WGS) entry which is preliminary data.</text>
</comment>
<dbReference type="PRINTS" id="PR00469">
    <property type="entry name" value="PNDRDTASEII"/>
</dbReference>
<dbReference type="Gene3D" id="1.10.10.1100">
    <property type="entry name" value="BFD-like [2Fe-2S]-binding domain"/>
    <property type="match status" value="1"/>
</dbReference>
<protein>
    <submittedName>
        <fullName evidence="4">Thioredoxin reductase</fullName>
    </submittedName>
</protein>
<gene>
    <name evidence="4" type="ORF">C7374_11061</name>
</gene>
<keyword evidence="5" id="KW-1185">Reference proteome</keyword>
<dbReference type="RefSeq" id="WP_111575791.1">
    <property type="nucleotide sequence ID" value="NZ_JBHEEY010000006.1"/>
</dbReference>
<dbReference type="InterPro" id="IPR051691">
    <property type="entry name" value="Metab_Enz_Cyan_OpOx_G3PDH"/>
</dbReference>
<dbReference type="AlphaFoldDB" id="A0A364JTS6"/>
<evidence type="ECO:0000259" key="3">
    <source>
        <dbReference type="Pfam" id="PF07992"/>
    </source>
</evidence>
<dbReference type="SUPFAM" id="SSF51905">
    <property type="entry name" value="FAD/NAD(P)-binding domain"/>
    <property type="match status" value="1"/>
</dbReference>
<proteinExistence type="predicted"/>
<evidence type="ECO:0000259" key="2">
    <source>
        <dbReference type="Pfam" id="PF04324"/>
    </source>
</evidence>
<dbReference type="InterPro" id="IPR017224">
    <property type="entry name" value="Opine_Oxase_asu/HCN_bsu"/>
</dbReference>
<keyword evidence="1" id="KW-0560">Oxidoreductase</keyword>
<name>A0A364JTS6_9HYPH</name>
<dbReference type="InterPro" id="IPR023753">
    <property type="entry name" value="FAD/NAD-binding_dom"/>
</dbReference>
<dbReference type="Gene3D" id="3.50.50.60">
    <property type="entry name" value="FAD/NAD(P)-binding domain"/>
    <property type="match status" value="2"/>
</dbReference>
<evidence type="ECO:0000313" key="4">
    <source>
        <dbReference type="EMBL" id="RAK27342.1"/>
    </source>
</evidence>
<dbReference type="OrthoDB" id="9801699at2"/>
<reference evidence="4 5" key="1">
    <citation type="submission" date="2018-06" db="EMBL/GenBank/DDBJ databases">
        <title>Genomic Encyclopedia of Type Strains, Phase IV (KMG-IV): sequencing the most valuable type-strain genomes for metagenomic binning, comparative biology and taxonomic classification.</title>
        <authorList>
            <person name="Goeker M."/>
        </authorList>
    </citation>
    <scope>NUCLEOTIDE SEQUENCE [LARGE SCALE GENOMIC DNA]</scope>
    <source>
        <strain evidence="4 5">DSM 26720</strain>
    </source>
</reference>
<sequence>MIHRKADVSGLADTYDIAIIGAGPAGMSAASEAAAAGLKTIVFDENPTAGGQIYRGIEYNTEARRPFLGEDYWQGSALLQTFLRSNACYLPEALVWSVEQIESHNDAYLEIRVSAGGKSKIVQARRLILATGAMERPMPVQGWTLPGVMTIGAAQIALKASGLMPNKNVVLAGAGPLLYMFAAQLLEAGGKISALLDTTPRANWMKAAPHLLSFFTSSYAFKGLSLLWKVKKSVPIYSGVEGLRITGTNKAEAVEFTAKGKQRWLAVDGVFLHQGVIPNINLTNSIGCDLVWNDRQKCFQPRLDKNGLTSMKSVYVAGDGGGIGGAVVAECSGKIAALAACQELIPARSEFWRQRLKEQQATIKRLLRGRDFIDALYLPAQNYRAPQNNDVIICRCEEVTAGAIREAASQNVVGPNQLKTMLRCGMGPCQGRMCLSTVTELLAEAQNRRPQDVGSYRLRAPIKPVPLSEIATLPQTPDAIFAVTGEHPDTPNS</sequence>
<dbReference type="PANTHER" id="PTHR42949:SF3">
    <property type="entry name" value="ANAEROBIC GLYCEROL-3-PHOSPHATE DEHYDROGENASE SUBUNIT B"/>
    <property type="match status" value="1"/>
</dbReference>
<dbReference type="GO" id="GO:0016491">
    <property type="term" value="F:oxidoreductase activity"/>
    <property type="evidence" value="ECO:0007669"/>
    <property type="project" value="UniProtKB-KW"/>
</dbReference>
<feature type="domain" description="FAD/NAD(P)-binding" evidence="3">
    <location>
        <begin position="15"/>
        <end position="329"/>
    </location>
</feature>
<dbReference type="PANTHER" id="PTHR42949">
    <property type="entry name" value="ANAEROBIC GLYCEROL-3-PHOSPHATE DEHYDROGENASE SUBUNIT B"/>
    <property type="match status" value="1"/>
</dbReference>
<accession>A0A364JTS6</accession>
<evidence type="ECO:0000313" key="5">
    <source>
        <dbReference type="Proteomes" id="UP000249453"/>
    </source>
</evidence>
<dbReference type="Pfam" id="PF07992">
    <property type="entry name" value="Pyr_redox_2"/>
    <property type="match status" value="1"/>
</dbReference>
<organism evidence="4 5">
    <name type="scientific">Falsochrobactrum ovis</name>
    <dbReference type="NCBI Taxonomy" id="1293442"/>
    <lineage>
        <taxon>Bacteria</taxon>
        <taxon>Pseudomonadati</taxon>
        <taxon>Pseudomonadota</taxon>
        <taxon>Alphaproteobacteria</taxon>
        <taxon>Hyphomicrobiales</taxon>
        <taxon>Brucellaceae</taxon>
        <taxon>Falsochrobactrum</taxon>
    </lineage>
</organism>
<dbReference type="PIRSF" id="PIRSF037495">
    <property type="entry name" value="Opine_OX_OoxA/HcnB"/>
    <property type="match status" value="1"/>
</dbReference>
<dbReference type="EMBL" id="QLMK01000010">
    <property type="protein sequence ID" value="RAK27342.1"/>
    <property type="molecule type" value="Genomic_DNA"/>
</dbReference>
<dbReference type="CDD" id="cd19946">
    <property type="entry name" value="GlpA-like_Fer2_BFD-like"/>
    <property type="match status" value="1"/>
</dbReference>
<evidence type="ECO:0000256" key="1">
    <source>
        <dbReference type="ARBA" id="ARBA00023002"/>
    </source>
</evidence>
<dbReference type="InterPro" id="IPR007419">
    <property type="entry name" value="BFD-like_2Fe2S-bd_dom"/>
</dbReference>
<feature type="domain" description="BFD-like [2Fe-2S]-binding" evidence="2">
    <location>
        <begin position="392"/>
        <end position="444"/>
    </location>
</feature>
<dbReference type="PRINTS" id="PR00368">
    <property type="entry name" value="FADPNR"/>
</dbReference>
<dbReference type="InterPro" id="IPR036188">
    <property type="entry name" value="FAD/NAD-bd_sf"/>
</dbReference>
<dbReference type="Proteomes" id="UP000249453">
    <property type="component" value="Unassembled WGS sequence"/>
</dbReference>
<dbReference type="InterPro" id="IPR041854">
    <property type="entry name" value="BFD-like_2Fe2S-bd_dom_sf"/>
</dbReference>
<dbReference type="Pfam" id="PF04324">
    <property type="entry name" value="Fer2_BFD"/>
    <property type="match status" value="1"/>
</dbReference>